<evidence type="ECO:0000256" key="5">
    <source>
        <dbReference type="ARBA" id="ARBA00022679"/>
    </source>
</evidence>
<dbReference type="Gene3D" id="3.40.50.300">
    <property type="entry name" value="P-loop containing nucleotide triphosphate hydrolases"/>
    <property type="match status" value="1"/>
</dbReference>
<dbReference type="OrthoDB" id="9794577at2"/>
<keyword evidence="7" id="KW-0547">Nucleotide-binding</keyword>
<dbReference type="RefSeq" id="WP_077026603.1">
    <property type="nucleotide sequence ID" value="NZ_CP017641.1"/>
</dbReference>
<dbReference type="AlphaFoldDB" id="A0A1P8WN28"/>
<evidence type="ECO:0000256" key="10">
    <source>
        <dbReference type="ARBA" id="ARBA00022989"/>
    </source>
</evidence>
<dbReference type="Pfam" id="PF02706">
    <property type="entry name" value="Wzz"/>
    <property type="match status" value="1"/>
</dbReference>
<evidence type="ECO:0000259" key="18">
    <source>
        <dbReference type="Pfam" id="PF13614"/>
    </source>
</evidence>
<evidence type="ECO:0000256" key="15">
    <source>
        <dbReference type="SAM" id="MobiDB-lite"/>
    </source>
</evidence>
<keyword evidence="12" id="KW-0829">Tyrosine-protein kinase</keyword>
<proteinExistence type="inferred from homology"/>
<dbReference type="GO" id="GO:0004715">
    <property type="term" value="F:non-membrane spanning protein tyrosine kinase activity"/>
    <property type="evidence" value="ECO:0007669"/>
    <property type="project" value="UniProtKB-EC"/>
</dbReference>
<feature type="domain" description="AAA" evidence="18">
    <location>
        <begin position="534"/>
        <end position="660"/>
    </location>
</feature>
<dbReference type="PANTHER" id="PTHR32309">
    <property type="entry name" value="TYROSINE-PROTEIN KINASE"/>
    <property type="match status" value="1"/>
</dbReference>
<evidence type="ECO:0000313" key="20">
    <source>
        <dbReference type="Proteomes" id="UP000187735"/>
    </source>
</evidence>
<evidence type="ECO:0000256" key="1">
    <source>
        <dbReference type="ARBA" id="ARBA00004429"/>
    </source>
</evidence>
<dbReference type="EC" id="2.7.10.2" evidence="19"/>
<keyword evidence="10 16" id="KW-1133">Transmembrane helix</keyword>
<evidence type="ECO:0000256" key="13">
    <source>
        <dbReference type="ARBA" id="ARBA00053015"/>
    </source>
</evidence>
<evidence type="ECO:0000256" key="6">
    <source>
        <dbReference type="ARBA" id="ARBA00022692"/>
    </source>
</evidence>
<evidence type="ECO:0000256" key="14">
    <source>
        <dbReference type="SAM" id="Coils"/>
    </source>
</evidence>
<feature type="coiled-coil region" evidence="14">
    <location>
        <begin position="248"/>
        <end position="308"/>
    </location>
</feature>
<dbReference type="GO" id="GO:0005524">
    <property type="term" value="F:ATP binding"/>
    <property type="evidence" value="ECO:0007669"/>
    <property type="project" value="UniProtKB-KW"/>
</dbReference>
<keyword evidence="8 19" id="KW-0418">Kinase</keyword>
<evidence type="ECO:0000256" key="16">
    <source>
        <dbReference type="SAM" id="Phobius"/>
    </source>
</evidence>
<keyword evidence="14" id="KW-0175">Coiled coil</keyword>
<feature type="transmembrane region" description="Helical" evidence="16">
    <location>
        <begin position="444"/>
        <end position="467"/>
    </location>
</feature>
<evidence type="ECO:0000256" key="12">
    <source>
        <dbReference type="ARBA" id="ARBA00023137"/>
    </source>
</evidence>
<comment type="similarity">
    <text evidence="2">Belongs to the etk/wzc family.</text>
</comment>
<dbReference type="KEGG" id="fmr:Fuma_05106"/>
<evidence type="ECO:0000256" key="4">
    <source>
        <dbReference type="ARBA" id="ARBA00022519"/>
    </source>
</evidence>
<dbReference type="CDD" id="cd05387">
    <property type="entry name" value="BY-kinase"/>
    <property type="match status" value="1"/>
</dbReference>
<keyword evidence="6 16" id="KW-0812">Transmembrane</keyword>
<evidence type="ECO:0000256" key="7">
    <source>
        <dbReference type="ARBA" id="ARBA00022741"/>
    </source>
</evidence>
<evidence type="ECO:0000256" key="8">
    <source>
        <dbReference type="ARBA" id="ARBA00022777"/>
    </source>
</evidence>
<feature type="region of interest" description="Disordered" evidence="15">
    <location>
        <begin position="730"/>
        <end position="757"/>
    </location>
</feature>
<reference evidence="19 20" key="1">
    <citation type="journal article" date="2016" name="Front. Microbiol.">
        <title>Fuerstia marisgermanicae gen. nov., sp. nov., an Unusual Member of the Phylum Planctomycetes from the German Wadden Sea.</title>
        <authorList>
            <person name="Kohn T."/>
            <person name="Heuer A."/>
            <person name="Jogler M."/>
            <person name="Vollmers J."/>
            <person name="Boedeker C."/>
            <person name="Bunk B."/>
            <person name="Rast P."/>
            <person name="Borchert D."/>
            <person name="Glockner I."/>
            <person name="Freese H.M."/>
            <person name="Klenk H.P."/>
            <person name="Overmann J."/>
            <person name="Kaster A.K."/>
            <person name="Rohde M."/>
            <person name="Wiegand S."/>
            <person name="Jogler C."/>
        </authorList>
    </citation>
    <scope>NUCLEOTIDE SEQUENCE [LARGE SCALE GENOMIC DNA]</scope>
    <source>
        <strain evidence="19 20">NH11</strain>
    </source>
</reference>
<dbReference type="GO" id="GO:0005886">
    <property type="term" value="C:plasma membrane"/>
    <property type="evidence" value="ECO:0007669"/>
    <property type="project" value="UniProtKB-SubCell"/>
</dbReference>
<dbReference type="InterPro" id="IPR027417">
    <property type="entry name" value="P-loop_NTPase"/>
</dbReference>
<keyword evidence="20" id="KW-1185">Reference proteome</keyword>
<dbReference type="EMBL" id="CP017641">
    <property type="protein sequence ID" value="APZ95448.1"/>
    <property type="molecule type" value="Genomic_DNA"/>
</dbReference>
<name>A0A1P8WN28_9PLAN</name>
<sequence>MDPYTLEQLDSTEPQGFHALLRFLRVVNRHRMILVGLVAAAAFLAVVRHKQIPKQYESTARLMVRQVSADPKSQSNSATEGLLASYRQLLLSDRVLTDTVKELKSLPPELAAEPDRTVWPIRLREMLVVTFETDEYVLEIKCRSTSPESTVNVIEGLSVASGKFMDEYQKDLSVELMKQLERKGETVLKGLLAKENELLEARQNCGDIALSKESEDSHPLVQRVSHLNENLTTVQSRRLQLEATLVSARELVATNSDLTSALKKLEEIVGEDVLERIPGAGATDPKAIEELRAKVALLETELNGLRRHFGSGHSDIIRREQQLVGQKQRLANMQLQLGENVNVGVRDPQVGQWLIKQIEAEVQATRQYEQSLKHEYSVVEADALELSGKLAGIQVAEREVETLRELHSSLLKRLNSINPDHGSGAFKVAPLSDPRIPKFAVYPVLTNTLVMFCVAAVALALGVIYVIDLMDDRLRSPEEVRDELGLNVLGIIRKLPQHEVDQARIYVNDFPQTTHAECFRTLKTSITLSPMDTKCIAITSTEASEGKTTTTVNLAASYAQTGQRTLLIDADMRRPGLSRLLEIRGNGGLSEVLRADSDIPQMCKERVVQTEVPLLEVLPCGPRILNAGMLLSMPALADILDWAVSEYDQVIVDCPPTLPVSDAAIVGRYVDSMLFLMNPDKTHRRSVARAVDQLRSMGLKIVGIVANTSLSEDTSSYGYQYGYGYGNDYGYGHDDEEDDLDSVDFPPPPSSDLGKVA</sequence>
<keyword evidence="4" id="KW-0997">Cell inner membrane</keyword>
<dbReference type="InterPro" id="IPR003856">
    <property type="entry name" value="LPS_length_determ_N"/>
</dbReference>
<dbReference type="STRING" id="1891926.Fuma_05106"/>
<dbReference type="InterPro" id="IPR005702">
    <property type="entry name" value="Wzc-like_C"/>
</dbReference>
<feature type="transmembrane region" description="Helical" evidence="16">
    <location>
        <begin position="30"/>
        <end position="47"/>
    </location>
</feature>
<keyword evidence="5 19" id="KW-0808">Transferase</keyword>
<evidence type="ECO:0000256" key="2">
    <source>
        <dbReference type="ARBA" id="ARBA00008883"/>
    </source>
</evidence>
<evidence type="ECO:0000256" key="11">
    <source>
        <dbReference type="ARBA" id="ARBA00023136"/>
    </source>
</evidence>
<keyword evidence="9" id="KW-0067">ATP-binding</keyword>
<keyword evidence="11 16" id="KW-0472">Membrane</keyword>
<comment type="subcellular location">
    <subcellularLocation>
        <location evidence="1">Cell inner membrane</location>
        <topology evidence="1">Multi-pass membrane protein</topology>
    </subcellularLocation>
</comment>
<gene>
    <name evidence="19" type="primary">ywqD_1</name>
    <name evidence="19" type="ORF">Fuma_05106</name>
</gene>
<dbReference type="InterPro" id="IPR050445">
    <property type="entry name" value="Bact_polysacc_biosynth/exp"/>
</dbReference>
<dbReference type="Proteomes" id="UP000187735">
    <property type="component" value="Chromosome"/>
</dbReference>
<keyword evidence="3" id="KW-1003">Cell membrane</keyword>
<protein>
    <submittedName>
        <fullName evidence="19">Tyrosine-protein kinase YwqD</fullName>
        <ecNumber evidence="19">2.7.10.2</ecNumber>
    </submittedName>
</protein>
<comment type="catalytic activity">
    <reaction evidence="13">
        <text>L-tyrosyl-[protein] + ATP = O-phospho-L-tyrosyl-[protein] + ADP + H(+)</text>
        <dbReference type="Rhea" id="RHEA:10596"/>
        <dbReference type="Rhea" id="RHEA-COMP:10136"/>
        <dbReference type="Rhea" id="RHEA-COMP:20101"/>
        <dbReference type="ChEBI" id="CHEBI:15378"/>
        <dbReference type="ChEBI" id="CHEBI:30616"/>
        <dbReference type="ChEBI" id="CHEBI:46858"/>
        <dbReference type="ChEBI" id="CHEBI:61978"/>
        <dbReference type="ChEBI" id="CHEBI:456216"/>
    </reaction>
</comment>
<evidence type="ECO:0000256" key="9">
    <source>
        <dbReference type="ARBA" id="ARBA00022840"/>
    </source>
</evidence>
<dbReference type="PANTHER" id="PTHR32309:SF31">
    <property type="entry name" value="CAPSULAR EXOPOLYSACCHARIDE FAMILY"/>
    <property type="match status" value="1"/>
</dbReference>
<dbReference type="InterPro" id="IPR025669">
    <property type="entry name" value="AAA_dom"/>
</dbReference>
<organism evidence="19 20">
    <name type="scientific">Fuerstiella marisgermanici</name>
    <dbReference type="NCBI Taxonomy" id="1891926"/>
    <lineage>
        <taxon>Bacteria</taxon>
        <taxon>Pseudomonadati</taxon>
        <taxon>Planctomycetota</taxon>
        <taxon>Planctomycetia</taxon>
        <taxon>Planctomycetales</taxon>
        <taxon>Planctomycetaceae</taxon>
        <taxon>Fuerstiella</taxon>
    </lineage>
</organism>
<evidence type="ECO:0000259" key="17">
    <source>
        <dbReference type="Pfam" id="PF02706"/>
    </source>
</evidence>
<accession>A0A1P8WN28</accession>
<feature type="domain" description="Polysaccharide chain length determinant N-terminal" evidence="17">
    <location>
        <begin position="20"/>
        <end position="103"/>
    </location>
</feature>
<dbReference type="SUPFAM" id="SSF52540">
    <property type="entry name" value="P-loop containing nucleoside triphosphate hydrolases"/>
    <property type="match status" value="1"/>
</dbReference>
<dbReference type="Pfam" id="PF13614">
    <property type="entry name" value="AAA_31"/>
    <property type="match status" value="1"/>
</dbReference>
<dbReference type="NCBIfam" id="TIGR01007">
    <property type="entry name" value="eps_fam"/>
    <property type="match status" value="1"/>
</dbReference>
<evidence type="ECO:0000256" key="3">
    <source>
        <dbReference type="ARBA" id="ARBA00022475"/>
    </source>
</evidence>
<evidence type="ECO:0000313" key="19">
    <source>
        <dbReference type="EMBL" id="APZ95448.1"/>
    </source>
</evidence>